<keyword evidence="2 7" id="KW-0349">Heme</keyword>
<dbReference type="AlphaFoldDB" id="A0A2P6P5F4"/>
<dbReference type="PRINTS" id="PR00385">
    <property type="entry name" value="P450"/>
</dbReference>
<evidence type="ECO:0000256" key="8">
    <source>
        <dbReference type="RuleBase" id="RU000461"/>
    </source>
</evidence>
<keyword evidence="4 8" id="KW-0560">Oxidoreductase</keyword>
<dbReference type="EMBL" id="PDCK01000045">
    <property type="protein sequence ID" value="PRQ17167.1"/>
    <property type="molecule type" value="Genomic_DNA"/>
</dbReference>
<dbReference type="GO" id="GO:0005506">
    <property type="term" value="F:iron ion binding"/>
    <property type="evidence" value="ECO:0007669"/>
    <property type="project" value="InterPro"/>
</dbReference>
<evidence type="ECO:0000313" key="9">
    <source>
        <dbReference type="EMBL" id="PRQ17167.1"/>
    </source>
</evidence>
<name>A0A2P6P5F4_ROSCH</name>
<keyword evidence="3 7" id="KW-0479">Metal-binding</keyword>
<dbReference type="STRING" id="74649.A0A2P6P5F4"/>
<evidence type="ECO:0000256" key="5">
    <source>
        <dbReference type="ARBA" id="ARBA00023004"/>
    </source>
</evidence>
<evidence type="ECO:0000256" key="4">
    <source>
        <dbReference type="ARBA" id="ARBA00023002"/>
    </source>
</evidence>
<evidence type="ECO:0000256" key="3">
    <source>
        <dbReference type="ARBA" id="ARBA00022723"/>
    </source>
</evidence>
<dbReference type="OMA" id="HIPANTM"/>
<dbReference type="GO" id="GO:0018675">
    <property type="term" value="F:(S)-limonene 6-monooxygenase activity"/>
    <property type="evidence" value="ECO:0007669"/>
    <property type="project" value="UniProtKB-EC"/>
</dbReference>
<dbReference type="InterPro" id="IPR002401">
    <property type="entry name" value="Cyt_P450_E_grp-I"/>
</dbReference>
<dbReference type="EC" id="1.14.14.51" evidence="9"/>
<keyword evidence="5 7" id="KW-0408">Iron</keyword>
<evidence type="ECO:0000256" key="7">
    <source>
        <dbReference type="PIRSR" id="PIRSR602401-1"/>
    </source>
</evidence>
<keyword evidence="6 8" id="KW-0503">Monooxygenase</keyword>
<comment type="cofactor">
    <cofactor evidence="7">
        <name>heme</name>
        <dbReference type="ChEBI" id="CHEBI:30413"/>
    </cofactor>
</comment>
<dbReference type="PANTHER" id="PTHR47953:SF1">
    <property type="entry name" value="CYTOCHROME P450 71A9"/>
    <property type="match status" value="1"/>
</dbReference>
<dbReference type="Gramene" id="PRQ17167">
    <property type="protein sequence ID" value="PRQ17167"/>
    <property type="gene ID" value="RchiOBHm_Chr7g0192101"/>
</dbReference>
<dbReference type="Gene3D" id="1.10.630.10">
    <property type="entry name" value="Cytochrome P450"/>
    <property type="match status" value="1"/>
</dbReference>
<dbReference type="PROSITE" id="PS00086">
    <property type="entry name" value="CYTOCHROME_P450"/>
    <property type="match status" value="1"/>
</dbReference>
<dbReference type="InterPro" id="IPR001128">
    <property type="entry name" value="Cyt_P450"/>
</dbReference>
<comment type="caution">
    <text evidence="9">The sequence shown here is derived from an EMBL/GenBank/DDBJ whole genome shotgun (WGS) entry which is preliminary data.</text>
</comment>
<evidence type="ECO:0000256" key="2">
    <source>
        <dbReference type="ARBA" id="ARBA00022617"/>
    </source>
</evidence>
<dbReference type="Proteomes" id="UP000238479">
    <property type="component" value="Chromosome 7"/>
</dbReference>
<dbReference type="InterPro" id="IPR036396">
    <property type="entry name" value="Cyt_P450_sf"/>
</dbReference>
<evidence type="ECO:0000256" key="6">
    <source>
        <dbReference type="ARBA" id="ARBA00023033"/>
    </source>
</evidence>
<protein>
    <submittedName>
        <fullName evidence="9">Putative (S)-limonene 6-monooxygenase</fullName>
        <ecNumber evidence="9">1.14.14.51</ecNumber>
    </submittedName>
</protein>
<dbReference type="InterPro" id="IPR052306">
    <property type="entry name" value="CYP450_71D"/>
</dbReference>
<dbReference type="PANTHER" id="PTHR47953">
    <property type="entry name" value="OS08G0105600 PROTEIN"/>
    <property type="match status" value="1"/>
</dbReference>
<evidence type="ECO:0000313" key="10">
    <source>
        <dbReference type="Proteomes" id="UP000238479"/>
    </source>
</evidence>
<dbReference type="Pfam" id="PF00067">
    <property type="entry name" value="p450"/>
    <property type="match status" value="1"/>
</dbReference>
<organism evidence="9 10">
    <name type="scientific">Rosa chinensis</name>
    <name type="common">China rose</name>
    <dbReference type="NCBI Taxonomy" id="74649"/>
    <lineage>
        <taxon>Eukaryota</taxon>
        <taxon>Viridiplantae</taxon>
        <taxon>Streptophyta</taxon>
        <taxon>Embryophyta</taxon>
        <taxon>Tracheophyta</taxon>
        <taxon>Spermatophyta</taxon>
        <taxon>Magnoliopsida</taxon>
        <taxon>eudicotyledons</taxon>
        <taxon>Gunneridae</taxon>
        <taxon>Pentapetalae</taxon>
        <taxon>rosids</taxon>
        <taxon>fabids</taxon>
        <taxon>Rosales</taxon>
        <taxon>Rosaceae</taxon>
        <taxon>Rosoideae</taxon>
        <taxon>Rosoideae incertae sedis</taxon>
        <taxon>Rosa</taxon>
    </lineage>
</organism>
<sequence>MYLKSVIKEGLRLHPPLPLQISRQTTENCTIEEYHIPANTMVFVHAKMIGRDPKCWENPNEFFPDRFSNSSVDYNGNHYEFLPFGVGRRGCPGMNFAVQVIELALANLLYCFDWELPHGVKREDLDMKEAVGLTVQKKVHLCLAATPENLVRTIQILVWIMLKLT</sequence>
<feature type="binding site" description="axial binding residue" evidence="7">
    <location>
        <position position="91"/>
    </location>
    <ligand>
        <name>heme</name>
        <dbReference type="ChEBI" id="CHEBI:30413"/>
    </ligand>
    <ligandPart>
        <name>Fe</name>
        <dbReference type="ChEBI" id="CHEBI:18248"/>
    </ligandPart>
</feature>
<comment type="similarity">
    <text evidence="1 8">Belongs to the cytochrome P450 family.</text>
</comment>
<gene>
    <name evidence="9" type="ORF">RchiOBHm_Chr7g0192101</name>
</gene>
<dbReference type="PRINTS" id="PR00463">
    <property type="entry name" value="EP450I"/>
</dbReference>
<dbReference type="SUPFAM" id="SSF48264">
    <property type="entry name" value="Cytochrome P450"/>
    <property type="match status" value="1"/>
</dbReference>
<reference evidence="9 10" key="1">
    <citation type="journal article" date="2018" name="Nat. Genet.">
        <title>The Rosa genome provides new insights in the design of modern roses.</title>
        <authorList>
            <person name="Bendahmane M."/>
        </authorList>
    </citation>
    <scope>NUCLEOTIDE SEQUENCE [LARGE SCALE GENOMIC DNA]</scope>
    <source>
        <strain evidence="10">cv. Old Blush</strain>
    </source>
</reference>
<accession>A0A2P6P5F4</accession>
<dbReference type="GO" id="GO:0020037">
    <property type="term" value="F:heme binding"/>
    <property type="evidence" value="ECO:0007669"/>
    <property type="project" value="InterPro"/>
</dbReference>
<evidence type="ECO:0000256" key="1">
    <source>
        <dbReference type="ARBA" id="ARBA00010617"/>
    </source>
</evidence>
<proteinExistence type="inferred from homology"/>
<keyword evidence="10" id="KW-1185">Reference proteome</keyword>
<dbReference type="InterPro" id="IPR017972">
    <property type="entry name" value="Cyt_P450_CS"/>
</dbReference>